<keyword evidence="9" id="KW-1185">Reference proteome</keyword>
<sequence length="414" mass="45992">MPDNLDEDLLLKKAILEKAESVLRPAGYKQASVGESSDIVSKELYSFDDKNGTSVCLRPEGTAGITRAIITNKLFNKLPQRIYYYGPMFRHERPQKGQMYGVMHPMADVEVVLLGWKFLRSLKLENLKINSLGDRQSLSDYKRALVKYLESKKDKLSEDSVVRLEKNPLRILDSKSPQDIEILNDAPKLSNYLNDISVKRFEFVKSNLKSLDIPIIQNDNLVRGLDYYDHTVFEIKSVSDELGKSQDTVLAGGRYDHLVGQMGGPAHISGMGWAAGCERLCLLIKNETPEVAKCVSLILVPEQETREDDSSSNEFGVSAHVTAYASKIFSTLLDNGVNVHFSQSTTFGTSNSPTLPTLSKQLGSAVSQGSDFAIIIGSKELDENTLILKNLNDKQQSVLDFDSALKTILSHTPQ</sequence>
<evidence type="ECO:0000313" key="8">
    <source>
        <dbReference type="EMBL" id="PVU86087.1"/>
    </source>
</evidence>
<dbReference type="Pfam" id="PF03129">
    <property type="entry name" value="HGTP_anticodon"/>
    <property type="match status" value="1"/>
</dbReference>
<dbReference type="SUPFAM" id="SSF52954">
    <property type="entry name" value="Class II aaRS ABD-related"/>
    <property type="match status" value="1"/>
</dbReference>
<dbReference type="Proteomes" id="UP000245609">
    <property type="component" value="Unassembled WGS sequence"/>
</dbReference>
<dbReference type="EC" id="6.1.1.21" evidence="2"/>
<name>A0A2T9Y196_9FUNG</name>
<feature type="domain" description="Aminoacyl-transfer RNA synthetases class-II family profile" evidence="7">
    <location>
        <begin position="15"/>
        <end position="301"/>
    </location>
</feature>
<dbReference type="InterPro" id="IPR004154">
    <property type="entry name" value="Anticodon-bd"/>
</dbReference>
<dbReference type="Gene3D" id="3.30.930.10">
    <property type="entry name" value="Bira Bifunctional Protein, Domain 2"/>
    <property type="match status" value="1"/>
</dbReference>
<dbReference type="GO" id="GO:0005737">
    <property type="term" value="C:cytoplasm"/>
    <property type="evidence" value="ECO:0007669"/>
    <property type="project" value="InterPro"/>
</dbReference>
<dbReference type="PIRSF" id="PIRSF001549">
    <property type="entry name" value="His-tRNA_synth"/>
    <property type="match status" value="1"/>
</dbReference>
<evidence type="ECO:0000256" key="1">
    <source>
        <dbReference type="ARBA" id="ARBA00008226"/>
    </source>
</evidence>
<dbReference type="InterPro" id="IPR036621">
    <property type="entry name" value="Anticodon-bd_dom_sf"/>
</dbReference>
<comment type="similarity">
    <text evidence="1">Belongs to the class-II aminoacyl-tRNA synthetase family.</text>
</comment>
<dbReference type="PROSITE" id="PS50862">
    <property type="entry name" value="AA_TRNA_LIGASE_II"/>
    <property type="match status" value="1"/>
</dbReference>
<gene>
    <name evidence="8" type="ORF">BB560_006814</name>
</gene>
<dbReference type="Gene3D" id="3.40.50.800">
    <property type="entry name" value="Anticodon-binding domain"/>
    <property type="match status" value="1"/>
</dbReference>
<dbReference type="OrthoDB" id="1906957at2759"/>
<evidence type="ECO:0000256" key="5">
    <source>
        <dbReference type="ARBA" id="ARBA00047639"/>
    </source>
</evidence>
<evidence type="ECO:0000256" key="3">
    <source>
        <dbReference type="ARBA" id="ARBA00022741"/>
    </source>
</evidence>
<proteinExistence type="inferred from homology"/>
<dbReference type="AlphaFoldDB" id="A0A2T9Y196"/>
<evidence type="ECO:0000256" key="2">
    <source>
        <dbReference type="ARBA" id="ARBA00012815"/>
    </source>
</evidence>
<feature type="binding site" evidence="6">
    <location>
        <position position="223"/>
    </location>
    <ligand>
        <name>L-histidine</name>
        <dbReference type="ChEBI" id="CHEBI:57595"/>
    </ligand>
</feature>
<evidence type="ECO:0000259" key="7">
    <source>
        <dbReference type="PROSITE" id="PS50862"/>
    </source>
</evidence>
<dbReference type="PANTHER" id="PTHR43707:SF1">
    <property type="entry name" value="HISTIDINE--TRNA LIGASE, MITOCHONDRIAL-RELATED"/>
    <property type="match status" value="1"/>
</dbReference>
<evidence type="ECO:0000256" key="6">
    <source>
        <dbReference type="PIRSR" id="PIRSR001549-1"/>
    </source>
</evidence>
<dbReference type="STRING" id="133381.A0A2T9Y196"/>
<feature type="binding site" evidence="6">
    <location>
        <begin position="60"/>
        <end position="62"/>
    </location>
    <ligand>
        <name>L-histidine</name>
        <dbReference type="ChEBI" id="CHEBI:57595"/>
    </ligand>
</feature>
<accession>A0A2T9Y196</accession>
<dbReference type="InterPro" id="IPR015807">
    <property type="entry name" value="His-tRNA-ligase"/>
</dbReference>
<dbReference type="InterPro" id="IPR041715">
    <property type="entry name" value="HisRS-like_core"/>
</dbReference>
<dbReference type="NCBIfam" id="TIGR00442">
    <property type="entry name" value="hisS"/>
    <property type="match status" value="1"/>
</dbReference>
<dbReference type="EMBL" id="MBFS01003539">
    <property type="protein sequence ID" value="PVU86087.1"/>
    <property type="molecule type" value="Genomic_DNA"/>
</dbReference>
<dbReference type="InterPro" id="IPR045864">
    <property type="entry name" value="aa-tRNA-synth_II/BPL/LPL"/>
</dbReference>
<dbReference type="GO" id="GO:0005524">
    <property type="term" value="F:ATP binding"/>
    <property type="evidence" value="ECO:0007669"/>
    <property type="project" value="InterPro"/>
</dbReference>
<feature type="binding site" evidence="6">
    <location>
        <position position="90"/>
    </location>
    <ligand>
        <name>L-histidine</name>
        <dbReference type="ChEBI" id="CHEBI:57595"/>
    </ligand>
</feature>
<dbReference type="GO" id="GO:0006427">
    <property type="term" value="P:histidyl-tRNA aminoacylation"/>
    <property type="evidence" value="ECO:0007669"/>
    <property type="project" value="InterPro"/>
</dbReference>
<reference evidence="8 9" key="1">
    <citation type="journal article" date="2018" name="MBio">
        <title>Comparative Genomics Reveals the Core Gene Toolbox for the Fungus-Insect Symbiosis.</title>
        <authorList>
            <person name="Wang Y."/>
            <person name="Stata M."/>
            <person name="Wang W."/>
            <person name="Stajich J.E."/>
            <person name="White M.M."/>
            <person name="Moncalvo J.M."/>
        </authorList>
    </citation>
    <scope>NUCLEOTIDE SEQUENCE [LARGE SCALE GENOMIC DNA]</scope>
    <source>
        <strain evidence="8 9">SC-DP-2</strain>
    </source>
</reference>
<comment type="catalytic activity">
    <reaction evidence="5">
        <text>tRNA(His) + L-histidine + ATP = L-histidyl-tRNA(His) + AMP + diphosphate + H(+)</text>
        <dbReference type="Rhea" id="RHEA:17313"/>
        <dbReference type="Rhea" id="RHEA-COMP:9665"/>
        <dbReference type="Rhea" id="RHEA-COMP:9689"/>
        <dbReference type="ChEBI" id="CHEBI:15378"/>
        <dbReference type="ChEBI" id="CHEBI:30616"/>
        <dbReference type="ChEBI" id="CHEBI:33019"/>
        <dbReference type="ChEBI" id="CHEBI:57595"/>
        <dbReference type="ChEBI" id="CHEBI:78442"/>
        <dbReference type="ChEBI" id="CHEBI:78527"/>
        <dbReference type="ChEBI" id="CHEBI:456215"/>
        <dbReference type="EC" id="6.1.1.21"/>
    </reaction>
</comment>
<evidence type="ECO:0000256" key="4">
    <source>
        <dbReference type="ARBA" id="ARBA00030619"/>
    </source>
</evidence>
<evidence type="ECO:0000313" key="9">
    <source>
        <dbReference type="Proteomes" id="UP000245609"/>
    </source>
</evidence>
<dbReference type="CDD" id="cd00773">
    <property type="entry name" value="HisRS-like_core"/>
    <property type="match status" value="1"/>
</dbReference>
<feature type="binding site" evidence="6">
    <location>
        <begin position="227"/>
        <end position="228"/>
    </location>
    <ligand>
        <name>L-histidine</name>
        <dbReference type="ChEBI" id="CHEBI:57595"/>
    </ligand>
</feature>
<dbReference type="InterPro" id="IPR004516">
    <property type="entry name" value="HisRS/HisZ"/>
</dbReference>
<dbReference type="Pfam" id="PF13393">
    <property type="entry name" value="tRNA-synt_His"/>
    <property type="match status" value="1"/>
</dbReference>
<dbReference type="InterPro" id="IPR006195">
    <property type="entry name" value="aa-tRNA-synth_II"/>
</dbReference>
<dbReference type="GO" id="GO:0004821">
    <property type="term" value="F:histidine-tRNA ligase activity"/>
    <property type="evidence" value="ECO:0007669"/>
    <property type="project" value="UniProtKB-EC"/>
</dbReference>
<keyword evidence="3" id="KW-0547">Nucleotide-binding</keyword>
<dbReference type="SUPFAM" id="SSF55681">
    <property type="entry name" value="Class II aaRS and biotin synthetases"/>
    <property type="match status" value="1"/>
</dbReference>
<protein>
    <recommendedName>
        <fullName evidence="2">histidine--tRNA ligase</fullName>
        <ecNumber evidence="2">6.1.1.21</ecNumber>
    </recommendedName>
    <alternativeName>
        <fullName evidence="4">Histidyl-tRNA synthetase</fullName>
    </alternativeName>
</protein>
<comment type="caution">
    <text evidence="8">The sequence shown here is derived from an EMBL/GenBank/DDBJ whole genome shotgun (WGS) entry which is preliminary data.</text>
</comment>
<dbReference type="PANTHER" id="PTHR43707">
    <property type="entry name" value="HISTIDYL-TRNA SYNTHETASE"/>
    <property type="match status" value="1"/>
</dbReference>
<organism evidence="8 9">
    <name type="scientific">Smittium megazygosporum</name>
    <dbReference type="NCBI Taxonomy" id="133381"/>
    <lineage>
        <taxon>Eukaryota</taxon>
        <taxon>Fungi</taxon>
        <taxon>Fungi incertae sedis</taxon>
        <taxon>Zoopagomycota</taxon>
        <taxon>Kickxellomycotina</taxon>
        <taxon>Harpellomycetes</taxon>
        <taxon>Harpellales</taxon>
        <taxon>Legeriomycetaceae</taxon>
        <taxon>Smittium</taxon>
    </lineage>
</organism>